<feature type="compositionally biased region" description="Basic and acidic residues" evidence="1">
    <location>
        <begin position="188"/>
        <end position="200"/>
    </location>
</feature>
<feature type="region of interest" description="Disordered" evidence="1">
    <location>
        <begin position="1"/>
        <end position="21"/>
    </location>
</feature>
<evidence type="ECO:0000313" key="4">
    <source>
        <dbReference type="Proteomes" id="UP001152797"/>
    </source>
</evidence>
<dbReference type="EMBL" id="CAMXCT010002756">
    <property type="protein sequence ID" value="CAI4000227.1"/>
    <property type="molecule type" value="Genomic_DNA"/>
</dbReference>
<protein>
    <submittedName>
        <fullName evidence="2">Uncharacterized protein</fullName>
    </submittedName>
</protein>
<name>A0A9P1D068_9DINO</name>
<gene>
    <name evidence="2" type="ORF">C1SCF055_LOCUS26361</name>
</gene>
<feature type="region of interest" description="Disordered" evidence="1">
    <location>
        <begin position="188"/>
        <end position="248"/>
    </location>
</feature>
<feature type="compositionally biased region" description="Basic and acidic residues" evidence="1">
    <location>
        <begin position="153"/>
        <end position="168"/>
    </location>
</feature>
<evidence type="ECO:0000256" key="1">
    <source>
        <dbReference type="SAM" id="MobiDB-lite"/>
    </source>
</evidence>
<feature type="compositionally biased region" description="Low complexity" evidence="1">
    <location>
        <begin position="1"/>
        <end position="20"/>
    </location>
</feature>
<sequence length="269" mass="29219">MSDSPPALASSPASPVADSSEWMHVGPEMGEAEYVVALQKLGIQMAASIPQKLQERADTQTKMKNTVGKVQKLWMWQNSPDASRSPWVQKIKDFMEKAHDDPTPVGKGAEPDSDVSSNIWGDQQLQLVLADDIGLEGASKEPAASCDQGADGAGHEGESHEPGSKHIEAANALFTDEDPEAFKDALNEIKPEPVDVEPAHGSKSKKRKRVGEARVEVLLRQQALKPKSDVQGNKLSGEKGKSMTFAKNIKDTWDQVRKKMGMADPEEVD</sequence>
<dbReference type="AlphaFoldDB" id="A0A9P1D068"/>
<comment type="caution">
    <text evidence="2">The sequence shown here is derived from an EMBL/GenBank/DDBJ whole genome shotgun (WGS) entry which is preliminary data.</text>
</comment>
<accession>A0A9P1D068</accession>
<feature type="region of interest" description="Disordered" evidence="1">
    <location>
        <begin position="98"/>
        <end position="118"/>
    </location>
</feature>
<reference evidence="2" key="1">
    <citation type="submission" date="2022-10" db="EMBL/GenBank/DDBJ databases">
        <authorList>
            <person name="Chen Y."/>
            <person name="Dougan E. K."/>
            <person name="Chan C."/>
            <person name="Rhodes N."/>
            <person name="Thang M."/>
        </authorList>
    </citation>
    <scope>NUCLEOTIDE SEQUENCE</scope>
</reference>
<evidence type="ECO:0000313" key="3">
    <source>
        <dbReference type="EMBL" id="CAL4787539.1"/>
    </source>
</evidence>
<dbReference type="EMBL" id="CAMXCT030002756">
    <property type="protein sequence ID" value="CAL4787539.1"/>
    <property type="molecule type" value="Genomic_DNA"/>
</dbReference>
<dbReference type="Proteomes" id="UP001152797">
    <property type="component" value="Unassembled WGS sequence"/>
</dbReference>
<reference evidence="3 4" key="2">
    <citation type="submission" date="2024-05" db="EMBL/GenBank/DDBJ databases">
        <authorList>
            <person name="Chen Y."/>
            <person name="Shah S."/>
            <person name="Dougan E. K."/>
            <person name="Thang M."/>
            <person name="Chan C."/>
        </authorList>
    </citation>
    <scope>NUCLEOTIDE SEQUENCE [LARGE SCALE GENOMIC DNA]</scope>
</reference>
<feature type="region of interest" description="Disordered" evidence="1">
    <location>
        <begin position="136"/>
        <end position="175"/>
    </location>
</feature>
<organism evidence="2">
    <name type="scientific">Cladocopium goreaui</name>
    <dbReference type="NCBI Taxonomy" id="2562237"/>
    <lineage>
        <taxon>Eukaryota</taxon>
        <taxon>Sar</taxon>
        <taxon>Alveolata</taxon>
        <taxon>Dinophyceae</taxon>
        <taxon>Suessiales</taxon>
        <taxon>Symbiodiniaceae</taxon>
        <taxon>Cladocopium</taxon>
    </lineage>
</organism>
<proteinExistence type="predicted"/>
<keyword evidence="4" id="KW-1185">Reference proteome</keyword>
<dbReference type="EMBL" id="CAMXCT020002756">
    <property type="protein sequence ID" value="CAL1153602.1"/>
    <property type="molecule type" value="Genomic_DNA"/>
</dbReference>
<evidence type="ECO:0000313" key="2">
    <source>
        <dbReference type="EMBL" id="CAI4000227.1"/>
    </source>
</evidence>